<dbReference type="InterPro" id="IPR005586">
    <property type="entry name" value="ABC_trans_aux"/>
</dbReference>
<feature type="signal peptide" evidence="1">
    <location>
        <begin position="1"/>
        <end position="28"/>
    </location>
</feature>
<evidence type="ECO:0000313" key="3">
    <source>
        <dbReference type="EMBL" id="GEK45924.1"/>
    </source>
</evidence>
<name>A0A510X3D5_9GAMM</name>
<dbReference type="SUPFAM" id="SSF159594">
    <property type="entry name" value="XCC0632-like"/>
    <property type="match status" value="1"/>
</dbReference>
<dbReference type="EMBL" id="BJUK01000002">
    <property type="protein sequence ID" value="GEK45924.1"/>
    <property type="molecule type" value="Genomic_DNA"/>
</dbReference>
<reference evidence="3 5" key="1">
    <citation type="submission" date="2019-07" db="EMBL/GenBank/DDBJ databases">
        <title>Whole genome shotgun sequence of Halomonas pacifica NBRC 102220.</title>
        <authorList>
            <person name="Hosoyama A."/>
            <person name="Uohara A."/>
            <person name="Ohji S."/>
            <person name="Ichikawa N."/>
        </authorList>
    </citation>
    <scope>NUCLEOTIDE SEQUENCE [LARGE SCALE GENOMIC DNA]</scope>
    <source>
        <strain evidence="3 5">NBRC 102220</strain>
    </source>
</reference>
<feature type="domain" description="ABC-type transport auxiliary lipoprotein component" evidence="2">
    <location>
        <begin position="27"/>
        <end position="180"/>
    </location>
</feature>
<dbReference type="Proteomes" id="UP000321275">
    <property type="component" value="Unassembled WGS sequence"/>
</dbReference>
<evidence type="ECO:0000259" key="2">
    <source>
        <dbReference type="Pfam" id="PF03886"/>
    </source>
</evidence>
<comment type="caution">
    <text evidence="3">The sequence shown here is derived from an EMBL/GenBank/DDBJ whole genome shotgun (WGS) entry which is preliminary data.</text>
</comment>
<organism evidence="3 5">
    <name type="scientific">Bisbaumannia pacifica</name>
    <dbReference type="NCBI Taxonomy" id="77098"/>
    <lineage>
        <taxon>Bacteria</taxon>
        <taxon>Pseudomonadati</taxon>
        <taxon>Pseudomonadota</taxon>
        <taxon>Gammaproteobacteria</taxon>
        <taxon>Oceanospirillales</taxon>
        <taxon>Halomonadaceae</taxon>
        <taxon>Bisbaumannia</taxon>
    </lineage>
</organism>
<proteinExistence type="predicted"/>
<sequence>MRHLLLPLLLFVLLAGCASGGAPTQRYALPGPEPTTTAGETRLLIAPLQLVEYLNQEGIVLQLDDISRHQAREHRWIEAPGPHLARGLRDRLAERLPRTQVALAQGGDASAPRLLLTVERFEGRYDGMAIADGRWRLEDAAGQPLARGRFHAERPLADDGYPALVRALGASWDAVADQLATALALHLSADS</sequence>
<accession>A0A510X3D5</accession>
<keyword evidence="5" id="KW-1185">Reference proteome</keyword>
<dbReference type="Gene3D" id="3.40.50.10610">
    <property type="entry name" value="ABC-type transport auxiliary lipoprotein component"/>
    <property type="match status" value="1"/>
</dbReference>
<dbReference type="Pfam" id="PF03886">
    <property type="entry name" value="ABC_trans_aux"/>
    <property type="match status" value="1"/>
</dbReference>
<protein>
    <submittedName>
        <fullName evidence="4">Membrane integrity-associated transporter subunit PqiC</fullName>
    </submittedName>
</protein>
<feature type="chain" id="PRO_5022225357" evidence="1">
    <location>
        <begin position="29"/>
        <end position="191"/>
    </location>
</feature>
<dbReference type="Proteomes" id="UP000651738">
    <property type="component" value="Unassembled WGS sequence"/>
</dbReference>
<dbReference type="OrthoDB" id="5600407at2"/>
<keyword evidence="1" id="KW-0732">Signal</keyword>
<evidence type="ECO:0000313" key="4">
    <source>
        <dbReference type="EMBL" id="MBH8580599.1"/>
    </source>
</evidence>
<dbReference type="RefSeq" id="WP_146800997.1">
    <property type="nucleotide sequence ID" value="NZ_BJUK01000002.1"/>
</dbReference>
<evidence type="ECO:0000313" key="5">
    <source>
        <dbReference type="Proteomes" id="UP000321275"/>
    </source>
</evidence>
<dbReference type="PROSITE" id="PS51257">
    <property type="entry name" value="PROKAR_LIPOPROTEIN"/>
    <property type="match status" value="1"/>
</dbReference>
<evidence type="ECO:0000256" key="1">
    <source>
        <dbReference type="SAM" id="SignalP"/>
    </source>
</evidence>
<reference evidence="4 6" key="2">
    <citation type="submission" date="2020-12" db="EMBL/GenBank/DDBJ databases">
        <title>Draft genome sequence of Halomonas pacifica strain CARE-V15.</title>
        <authorList>
            <person name="Vignesh N."/>
            <person name="Thabitha A."/>
            <person name="Saravanan R."/>
            <person name="Manigandan V."/>
        </authorList>
    </citation>
    <scope>NUCLEOTIDE SEQUENCE [LARGE SCALE GENOMIC DNA]</scope>
    <source>
        <strain evidence="4 6">CARE-V15</strain>
    </source>
</reference>
<dbReference type="EMBL" id="JAEDAF010000009">
    <property type="protein sequence ID" value="MBH8580599.1"/>
    <property type="molecule type" value="Genomic_DNA"/>
</dbReference>
<dbReference type="AlphaFoldDB" id="A0A510X3D5"/>
<evidence type="ECO:0000313" key="6">
    <source>
        <dbReference type="Proteomes" id="UP000651738"/>
    </source>
</evidence>
<gene>
    <name evidence="3" type="ORF">HPA02_02070</name>
    <name evidence="4" type="ORF">I7V36_10895</name>
</gene>